<evidence type="ECO:0000256" key="3">
    <source>
        <dbReference type="ARBA" id="ARBA00004236"/>
    </source>
</evidence>
<evidence type="ECO:0000256" key="11">
    <source>
        <dbReference type="ARBA" id="ARBA00023136"/>
    </source>
</evidence>
<protein>
    <recommendedName>
        <fullName evidence="4">histidine kinase</fullName>
        <ecNumber evidence="4">2.7.13.3</ecNumber>
    </recommendedName>
</protein>
<dbReference type="Gene3D" id="1.10.287.130">
    <property type="match status" value="1"/>
</dbReference>
<dbReference type="InterPro" id="IPR003594">
    <property type="entry name" value="HATPase_dom"/>
</dbReference>
<feature type="transmembrane region" description="Helical" evidence="12">
    <location>
        <begin position="151"/>
        <end position="174"/>
    </location>
</feature>
<dbReference type="FunFam" id="3.30.565.10:FF:000006">
    <property type="entry name" value="Sensor histidine kinase WalK"/>
    <property type="match status" value="1"/>
</dbReference>
<evidence type="ECO:0000256" key="6">
    <source>
        <dbReference type="ARBA" id="ARBA00022679"/>
    </source>
</evidence>
<dbReference type="Pfam" id="PF00672">
    <property type="entry name" value="HAMP"/>
    <property type="match status" value="1"/>
</dbReference>
<dbReference type="SUPFAM" id="SSF47384">
    <property type="entry name" value="Homodimeric domain of signal transducing histidine kinase"/>
    <property type="match status" value="1"/>
</dbReference>
<dbReference type="InterPro" id="IPR036890">
    <property type="entry name" value="HATPase_C_sf"/>
</dbReference>
<sequence>MTHLSQNIPLRTWLVLIVVIISGCGLGASAVVVSSIMRDFTITRVDQDLLKASQGWATRNDFLRPDPSSARPPSDFYVQKMYSDGSRIIVNDSESAPDLSNVQLDSDPVTVGQANPESGGVRWRVVARYQDGVSTVVALNLGREDRMIEQLIVTQVTIGVLVLVVLALIAYFVVQSSLRPLRDVKQTAVAIAGGDLDRRVPTLSTKTEVGQLSVALNAMLGQLQKSVEEAHAQEKKMRRFVGDASHELRTPLTSLRGYTELYRSGAMPDADKVLTKISDEAGRMSYLVEDLLSLTRAEESPTDFKEVDAFDLAVGVASSLRVAHPNRKIVVFNRTEDVPLVSADPQKIHRVVANLVNNALIHGGPEAAVEIEVSETPEHICINVKDNGIGMSPEDTEHVFERFYRSDASRSRATGGSGLGLAIVKSIVTAHNGTVTVESELGKGTAFSVCLPRLVPMRK</sequence>
<gene>
    <name evidence="15" type="primary">tcrY</name>
    <name evidence="15" type="ORF">CKALI_02015</name>
</gene>
<keyword evidence="16" id="KW-1185">Reference proteome</keyword>
<feature type="domain" description="Histidine kinase" evidence="13">
    <location>
        <begin position="243"/>
        <end position="455"/>
    </location>
</feature>
<dbReference type="InterPro" id="IPR005467">
    <property type="entry name" value="His_kinase_dom"/>
</dbReference>
<dbReference type="Gene3D" id="3.30.565.10">
    <property type="entry name" value="Histidine kinase-like ATPase, C-terminal domain"/>
    <property type="match status" value="1"/>
</dbReference>
<dbReference type="SUPFAM" id="SSF158472">
    <property type="entry name" value="HAMP domain-like"/>
    <property type="match status" value="1"/>
</dbReference>
<reference evidence="16" key="1">
    <citation type="submission" date="2019-11" db="EMBL/GenBank/DDBJ databases">
        <title>Complete genome sequence of Corynebacterium kalinowskii 1959, a novel Corynebacterium species isolated from soil of a small paddock in Vilsendorf, Germany.</title>
        <authorList>
            <person name="Schaffert L."/>
            <person name="Ruwe M."/>
            <person name="Milse J."/>
            <person name="Hanuschka K."/>
            <person name="Ortseifen V."/>
            <person name="Droste J."/>
            <person name="Brandt D."/>
            <person name="Schlueter L."/>
            <person name="Kutter Y."/>
            <person name="Vinke S."/>
            <person name="Viehoefer P."/>
            <person name="Jacob L."/>
            <person name="Luebke N.-C."/>
            <person name="Schulte-Berndt E."/>
            <person name="Hain C."/>
            <person name="Linder M."/>
            <person name="Schmidt P."/>
            <person name="Wollenschlaeger L."/>
            <person name="Luttermann T."/>
            <person name="Thieme E."/>
            <person name="Hassa J."/>
            <person name="Haak M."/>
            <person name="Wittchen M."/>
            <person name="Mentz A."/>
            <person name="Persicke M."/>
            <person name="Busche T."/>
            <person name="Ruckert C."/>
        </authorList>
    </citation>
    <scope>NUCLEOTIDE SEQUENCE [LARGE SCALE GENOMIC DNA]</scope>
    <source>
        <strain evidence="16">1959</strain>
    </source>
</reference>
<feature type="domain" description="HAMP" evidence="14">
    <location>
        <begin position="175"/>
        <end position="228"/>
    </location>
</feature>
<evidence type="ECO:0000256" key="1">
    <source>
        <dbReference type="ARBA" id="ARBA00000085"/>
    </source>
</evidence>
<dbReference type="CDD" id="cd06225">
    <property type="entry name" value="HAMP"/>
    <property type="match status" value="1"/>
</dbReference>
<evidence type="ECO:0000256" key="10">
    <source>
        <dbReference type="ARBA" id="ARBA00023012"/>
    </source>
</evidence>
<keyword evidence="6 15" id="KW-0808">Transferase</keyword>
<dbReference type="EMBL" id="CP046452">
    <property type="protein sequence ID" value="QGU01301.1"/>
    <property type="molecule type" value="Genomic_DNA"/>
</dbReference>
<keyword evidence="5" id="KW-0597">Phosphoprotein</keyword>
<dbReference type="KEGG" id="ckw:CKALI_02015"/>
<dbReference type="SUPFAM" id="SSF55874">
    <property type="entry name" value="ATPase domain of HSP90 chaperone/DNA topoisomerase II/histidine kinase"/>
    <property type="match status" value="1"/>
</dbReference>
<dbReference type="PROSITE" id="PS50885">
    <property type="entry name" value="HAMP"/>
    <property type="match status" value="1"/>
</dbReference>
<dbReference type="InterPro" id="IPR050428">
    <property type="entry name" value="TCS_sensor_his_kinase"/>
</dbReference>
<keyword evidence="9 12" id="KW-1133">Transmembrane helix</keyword>
<dbReference type="CDD" id="cd00082">
    <property type="entry name" value="HisKA"/>
    <property type="match status" value="1"/>
</dbReference>
<evidence type="ECO:0000256" key="12">
    <source>
        <dbReference type="SAM" id="Phobius"/>
    </source>
</evidence>
<evidence type="ECO:0000256" key="4">
    <source>
        <dbReference type="ARBA" id="ARBA00012438"/>
    </source>
</evidence>
<evidence type="ECO:0000259" key="14">
    <source>
        <dbReference type="PROSITE" id="PS50885"/>
    </source>
</evidence>
<dbReference type="RefSeq" id="WP_156191716.1">
    <property type="nucleotide sequence ID" value="NZ_CP046452.1"/>
</dbReference>
<dbReference type="InterPro" id="IPR003660">
    <property type="entry name" value="HAMP_dom"/>
</dbReference>
<evidence type="ECO:0000256" key="7">
    <source>
        <dbReference type="ARBA" id="ARBA00022692"/>
    </source>
</evidence>
<dbReference type="PANTHER" id="PTHR45436">
    <property type="entry name" value="SENSOR HISTIDINE KINASE YKOH"/>
    <property type="match status" value="1"/>
</dbReference>
<dbReference type="SMART" id="SM00387">
    <property type="entry name" value="HATPase_c"/>
    <property type="match status" value="1"/>
</dbReference>
<feature type="transmembrane region" description="Helical" evidence="12">
    <location>
        <begin position="12"/>
        <end position="34"/>
    </location>
</feature>
<evidence type="ECO:0000313" key="15">
    <source>
        <dbReference type="EMBL" id="QGU01301.1"/>
    </source>
</evidence>
<dbReference type="InterPro" id="IPR003661">
    <property type="entry name" value="HisK_dim/P_dom"/>
</dbReference>
<dbReference type="PRINTS" id="PR00344">
    <property type="entry name" value="BCTRLSENSOR"/>
</dbReference>
<accession>A0A6B8VNE6</accession>
<keyword evidence="8 15" id="KW-0418">Kinase</keyword>
<proteinExistence type="predicted"/>
<keyword evidence="7 12" id="KW-0812">Transmembrane</keyword>
<evidence type="ECO:0000259" key="13">
    <source>
        <dbReference type="PROSITE" id="PS50109"/>
    </source>
</evidence>
<keyword evidence="10" id="KW-0902">Two-component regulatory system</keyword>
<dbReference type="InterPro" id="IPR004358">
    <property type="entry name" value="Sig_transdc_His_kin-like_C"/>
</dbReference>
<dbReference type="Pfam" id="PF00512">
    <property type="entry name" value="HisKA"/>
    <property type="match status" value="1"/>
</dbReference>
<dbReference type="Gene3D" id="6.10.340.10">
    <property type="match status" value="1"/>
</dbReference>
<dbReference type="FunFam" id="1.10.287.130:FF:000001">
    <property type="entry name" value="Two-component sensor histidine kinase"/>
    <property type="match status" value="1"/>
</dbReference>
<comment type="catalytic activity">
    <reaction evidence="1">
        <text>ATP + protein L-histidine = ADP + protein N-phospho-L-histidine.</text>
        <dbReference type="EC" id="2.7.13.3"/>
    </reaction>
</comment>
<evidence type="ECO:0000256" key="8">
    <source>
        <dbReference type="ARBA" id="ARBA00022777"/>
    </source>
</evidence>
<dbReference type="SMART" id="SM00304">
    <property type="entry name" value="HAMP"/>
    <property type="match status" value="1"/>
</dbReference>
<dbReference type="PROSITE" id="PS50109">
    <property type="entry name" value="HIS_KIN"/>
    <property type="match status" value="1"/>
</dbReference>
<dbReference type="GO" id="GO:0005886">
    <property type="term" value="C:plasma membrane"/>
    <property type="evidence" value="ECO:0007669"/>
    <property type="project" value="UniProtKB-SubCell"/>
</dbReference>
<keyword evidence="11 12" id="KW-0472">Membrane</keyword>
<dbReference type="GO" id="GO:0005509">
    <property type="term" value="F:calcium ion binding"/>
    <property type="evidence" value="ECO:0007669"/>
    <property type="project" value="UniProtKB-ARBA"/>
</dbReference>
<dbReference type="CDD" id="cd00075">
    <property type="entry name" value="HATPase"/>
    <property type="match status" value="1"/>
</dbReference>
<dbReference type="Pfam" id="PF02518">
    <property type="entry name" value="HATPase_c"/>
    <property type="match status" value="1"/>
</dbReference>
<dbReference type="Proteomes" id="UP000427071">
    <property type="component" value="Chromosome"/>
</dbReference>
<dbReference type="AlphaFoldDB" id="A0A6B8VNE6"/>
<organism evidence="15 16">
    <name type="scientific">Corynebacterium kalinowskii</name>
    <dbReference type="NCBI Taxonomy" id="2675216"/>
    <lineage>
        <taxon>Bacteria</taxon>
        <taxon>Bacillati</taxon>
        <taxon>Actinomycetota</taxon>
        <taxon>Actinomycetes</taxon>
        <taxon>Mycobacteriales</taxon>
        <taxon>Corynebacteriaceae</taxon>
        <taxon>Corynebacterium</taxon>
    </lineage>
</organism>
<dbReference type="InterPro" id="IPR036097">
    <property type="entry name" value="HisK_dim/P_sf"/>
</dbReference>
<dbReference type="PANTHER" id="PTHR45436:SF5">
    <property type="entry name" value="SENSOR HISTIDINE KINASE TRCS"/>
    <property type="match status" value="1"/>
</dbReference>
<comment type="cofactor">
    <cofactor evidence="2">
        <name>a divalent metal cation</name>
        <dbReference type="ChEBI" id="CHEBI:60240"/>
    </cofactor>
</comment>
<evidence type="ECO:0000256" key="2">
    <source>
        <dbReference type="ARBA" id="ARBA00001968"/>
    </source>
</evidence>
<comment type="subcellular location">
    <subcellularLocation>
        <location evidence="3">Cell membrane</location>
    </subcellularLocation>
</comment>
<evidence type="ECO:0000256" key="5">
    <source>
        <dbReference type="ARBA" id="ARBA00022553"/>
    </source>
</evidence>
<dbReference type="GO" id="GO:0000155">
    <property type="term" value="F:phosphorelay sensor kinase activity"/>
    <property type="evidence" value="ECO:0007669"/>
    <property type="project" value="InterPro"/>
</dbReference>
<name>A0A6B8VNE6_9CORY</name>
<dbReference type="SMART" id="SM00388">
    <property type="entry name" value="HisKA"/>
    <property type="match status" value="1"/>
</dbReference>
<evidence type="ECO:0000256" key="9">
    <source>
        <dbReference type="ARBA" id="ARBA00022989"/>
    </source>
</evidence>
<evidence type="ECO:0000313" key="16">
    <source>
        <dbReference type="Proteomes" id="UP000427071"/>
    </source>
</evidence>
<dbReference type="EC" id="2.7.13.3" evidence="4"/>